<keyword evidence="5" id="KW-0813">Transport</keyword>
<evidence type="ECO:0000256" key="5">
    <source>
        <dbReference type="ARBA" id="ARBA00022448"/>
    </source>
</evidence>
<feature type="transmembrane region" description="Helical" evidence="26">
    <location>
        <begin position="378"/>
        <end position="406"/>
    </location>
</feature>
<evidence type="ECO:0000256" key="8">
    <source>
        <dbReference type="ARBA" id="ARBA00022847"/>
    </source>
</evidence>
<evidence type="ECO:0000256" key="3">
    <source>
        <dbReference type="ARBA" id="ARBA00004638"/>
    </source>
</evidence>
<comment type="function">
    <text evidence="21">Receptor for CM101, a polysaccharide produced by group B Streptococcus with antipathoangiogenic properties.</text>
</comment>
<dbReference type="Gene3D" id="1.20.1250.20">
    <property type="entry name" value="MFS general substrate transporter like domains"/>
    <property type="match status" value="2"/>
</dbReference>
<evidence type="ECO:0000256" key="10">
    <source>
        <dbReference type="ARBA" id="ARBA00023018"/>
    </source>
</evidence>
<dbReference type="PANTHER" id="PTHR11662:SF399">
    <property type="entry name" value="FI19708P1-RELATED"/>
    <property type="match status" value="1"/>
</dbReference>
<dbReference type="GO" id="GO:0016323">
    <property type="term" value="C:basolateral plasma membrane"/>
    <property type="evidence" value="ECO:0007669"/>
    <property type="project" value="UniProtKB-SubCell"/>
</dbReference>
<protein>
    <recommendedName>
        <fullName evidence="22">Sialin</fullName>
    </recommendedName>
    <alternativeName>
        <fullName evidence="25">H(+)/nitrate cotransporter</fullName>
    </alternativeName>
    <alternativeName>
        <fullName evidence="23">H(+)/sialic acid cotransporter</fullName>
    </alternativeName>
    <alternativeName>
        <fullName evidence="24">Vesicular excitatory amino acid transporter</fullName>
    </alternativeName>
</protein>
<proteinExistence type="predicted"/>
<feature type="transmembrane region" description="Helical" evidence="26">
    <location>
        <begin position="108"/>
        <end position="129"/>
    </location>
</feature>
<keyword evidence="9 26" id="KW-1133">Transmembrane helix</keyword>
<evidence type="ECO:0000256" key="25">
    <source>
        <dbReference type="ARBA" id="ARBA00081925"/>
    </source>
</evidence>
<evidence type="ECO:0000256" key="1">
    <source>
        <dbReference type="ARBA" id="ARBA00004432"/>
    </source>
</evidence>
<dbReference type="CDD" id="cd17318">
    <property type="entry name" value="MFS_SLC17"/>
    <property type="match status" value="1"/>
</dbReference>
<dbReference type="OrthoDB" id="2985014at2759"/>
<feature type="transmembrane region" description="Helical" evidence="26">
    <location>
        <begin position="426"/>
        <end position="453"/>
    </location>
</feature>
<accession>A0A8B6HNE6</accession>
<evidence type="ECO:0000256" key="7">
    <source>
        <dbReference type="ARBA" id="ARBA00022692"/>
    </source>
</evidence>
<evidence type="ECO:0000313" key="29">
    <source>
        <dbReference type="Proteomes" id="UP000596742"/>
    </source>
</evidence>
<evidence type="ECO:0000256" key="20">
    <source>
        <dbReference type="ARBA" id="ARBA00051612"/>
    </source>
</evidence>
<feature type="transmembrane region" description="Helical" evidence="26">
    <location>
        <begin position="298"/>
        <end position="317"/>
    </location>
</feature>
<organism evidence="28 29">
    <name type="scientific">Mytilus galloprovincialis</name>
    <name type="common">Mediterranean mussel</name>
    <dbReference type="NCBI Taxonomy" id="29158"/>
    <lineage>
        <taxon>Eukaryota</taxon>
        <taxon>Metazoa</taxon>
        <taxon>Spiralia</taxon>
        <taxon>Lophotrochozoa</taxon>
        <taxon>Mollusca</taxon>
        <taxon>Bivalvia</taxon>
        <taxon>Autobranchia</taxon>
        <taxon>Pteriomorphia</taxon>
        <taxon>Mytilida</taxon>
        <taxon>Mytiloidea</taxon>
        <taxon>Mytilidae</taxon>
        <taxon>Mytilinae</taxon>
        <taxon>Mytilus</taxon>
    </lineage>
</organism>
<feature type="transmembrane region" description="Helical" evidence="26">
    <location>
        <begin position="196"/>
        <end position="218"/>
    </location>
</feature>
<dbReference type="InterPro" id="IPR011701">
    <property type="entry name" value="MFS"/>
</dbReference>
<dbReference type="EMBL" id="UYJE01010304">
    <property type="protein sequence ID" value="VDI81975.1"/>
    <property type="molecule type" value="Genomic_DNA"/>
</dbReference>
<keyword evidence="7 26" id="KW-0812">Transmembrane</keyword>
<keyword evidence="14" id="KW-0968">Cytoplasmic vesicle</keyword>
<comment type="catalytic activity">
    <reaction evidence="16">
        <text>L-aspartate(out) = L-aspartate(in)</text>
        <dbReference type="Rhea" id="RHEA:66332"/>
        <dbReference type="ChEBI" id="CHEBI:29991"/>
    </reaction>
    <physiologicalReaction direction="left-to-right" evidence="16">
        <dbReference type="Rhea" id="RHEA:66333"/>
    </physiologicalReaction>
</comment>
<keyword evidence="6" id="KW-1003">Cell membrane</keyword>
<feature type="transmembrane region" description="Helical" evidence="26">
    <location>
        <begin position="465"/>
        <end position="484"/>
    </location>
</feature>
<keyword evidence="11 26" id="KW-0472">Membrane</keyword>
<evidence type="ECO:0000256" key="19">
    <source>
        <dbReference type="ARBA" id="ARBA00051447"/>
    </source>
</evidence>
<evidence type="ECO:0000313" key="28">
    <source>
        <dbReference type="EMBL" id="VDI81975.1"/>
    </source>
</evidence>
<dbReference type="GO" id="GO:0046942">
    <property type="term" value="P:carboxylic acid transport"/>
    <property type="evidence" value="ECO:0007669"/>
    <property type="project" value="UniProtKB-ARBA"/>
</dbReference>
<evidence type="ECO:0000256" key="22">
    <source>
        <dbReference type="ARBA" id="ARBA00069713"/>
    </source>
</evidence>
<evidence type="ECO:0000256" key="9">
    <source>
        <dbReference type="ARBA" id="ARBA00022989"/>
    </source>
</evidence>
<keyword evidence="12" id="KW-0325">Glycoprotein</keyword>
<comment type="caution">
    <text evidence="28">The sequence shown here is derived from an EMBL/GenBank/DDBJ whole genome shotgun (WGS) entry which is preliminary data.</text>
</comment>
<dbReference type="InterPro" id="IPR020846">
    <property type="entry name" value="MFS_dom"/>
</dbReference>
<evidence type="ECO:0000256" key="24">
    <source>
        <dbReference type="ARBA" id="ARBA00081195"/>
    </source>
</evidence>
<evidence type="ECO:0000256" key="16">
    <source>
        <dbReference type="ARBA" id="ARBA00050554"/>
    </source>
</evidence>
<evidence type="ECO:0000256" key="21">
    <source>
        <dbReference type="ARBA" id="ARBA00056891"/>
    </source>
</evidence>
<dbReference type="PANTHER" id="PTHR11662">
    <property type="entry name" value="SOLUTE CARRIER FAMILY 17"/>
    <property type="match status" value="1"/>
</dbReference>
<evidence type="ECO:0000256" key="11">
    <source>
        <dbReference type="ARBA" id="ARBA00023136"/>
    </source>
</evidence>
<keyword evidence="10" id="KW-0770">Synapse</keyword>
<evidence type="ECO:0000256" key="18">
    <source>
        <dbReference type="ARBA" id="ARBA00051403"/>
    </source>
</evidence>
<comment type="catalytic activity">
    <reaction evidence="19">
        <text>L-glutamate(out) = L-glutamate(in)</text>
        <dbReference type="Rhea" id="RHEA:66336"/>
        <dbReference type="ChEBI" id="CHEBI:29985"/>
    </reaction>
    <physiologicalReaction direction="left-to-right" evidence="19">
        <dbReference type="Rhea" id="RHEA:66337"/>
    </physiologicalReaction>
</comment>
<sequence length="521" mass="57363">MTNASGIISDKDRTENTEAPLWGSSRFALAVLGFFGFVNSYALLVNMSVAIVCMVNRTDTLVTEFNNSLLNKDDLNDCVEFSGEWNVSDVPGTHRGGEFNWDTKVQGYILGGFFWGYLVSQIPAGWLATRFGGRRVFGWSIFIATICTLLTPIGAKTDYKLLIVLRVIVGMCNGTVFPAMHALFGHWSPPLERSKLTALTYSGTQAGIVITFPLGAYLCQNGFGGGWPSIFYVCGMASFLWFVLWMFFVSDSPVEHKRISHEEKEYIMASLVESAHKKNRKDLKVPWMAIIKSMPSNAIIVSNITSDWGGYTLLSYIPTYMNDVFKLNLTSNGILSALPYIAFWAMINVAGWVADFVRVRQLMSTTLTRKVFDAFGKIVPAVLMIALGYVECSATALAVVLLVLSVGLSGFQYSGFIVNHVDIAPAYAGILFGISNALSAIGGFVSPIIVGEITKEAQTRTEWQIVFYMSAGIYIFGAIFYVIFASGDLQPWAVETVPIDINNEENSGSDRLESMTLRDLS</sequence>
<evidence type="ECO:0000256" key="4">
    <source>
        <dbReference type="ARBA" id="ARBA00004656"/>
    </source>
</evidence>
<feature type="transmembrane region" description="Helical" evidence="26">
    <location>
        <begin position="230"/>
        <end position="249"/>
    </location>
</feature>
<evidence type="ECO:0000256" key="2">
    <source>
        <dbReference type="ARBA" id="ARBA00004554"/>
    </source>
</evidence>
<comment type="subcellular location">
    <subcellularLocation>
        <location evidence="2">Basolateral cell membrane</location>
        <topology evidence="2">Multi-pass membrane protein</topology>
    </subcellularLocation>
    <subcellularLocation>
        <location evidence="3">Cytoplasmic vesicle</location>
        <location evidence="3">Secretory vesicle membrane</location>
        <topology evidence="3">Multi-pass membrane protein</topology>
    </subcellularLocation>
    <subcellularLocation>
        <location evidence="1">Cytoplasmic vesicle</location>
        <location evidence="1">Secretory vesicle</location>
        <location evidence="1">Synaptic vesicle membrane</location>
    </subcellularLocation>
    <subcellularLocation>
        <location evidence="4">Lysosome membrane</location>
    </subcellularLocation>
</comment>
<evidence type="ECO:0000256" key="23">
    <source>
        <dbReference type="ARBA" id="ARBA00080244"/>
    </source>
</evidence>
<gene>
    <name evidence="28" type="ORF">MGAL_10B059643</name>
</gene>
<feature type="transmembrane region" description="Helical" evidence="26">
    <location>
        <begin position="27"/>
        <end position="52"/>
    </location>
</feature>
<dbReference type="Proteomes" id="UP000596742">
    <property type="component" value="Unassembled WGS sequence"/>
</dbReference>
<feature type="transmembrane region" description="Helical" evidence="26">
    <location>
        <begin position="337"/>
        <end position="357"/>
    </location>
</feature>
<evidence type="ECO:0000256" key="13">
    <source>
        <dbReference type="ARBA" id="ARBA00023228"/>
    </source>
</evidence>
<keyword evidence="8" id="KW-0769">Symport</keyword>
<dbReference type="GO" id="GO:0005765">
    <property type="term" value="C:lysosomal membrane"/>
    <property type="evidence" value="ECO:0007669"/>
    <property type="project" value="UniProtKB-SubCell"/>
</dbReference>
<feature type="transmembrane region" description="Helical" evidence="26">
    <location>
        <begin position="161"/>
        <end position="184"/>
    </location>
</feature>
<dbReference type="SUPFAM" id="SSF103473">
    <property type="entry name" value="MFS general substrate transporter"/>
    <property type="match status" value="1"/>
</dbReference>
<comment type="catalytic activity">
    <reaction evidence="17">
        <text>N-acetylneuraminate(in) + H(+)(in) = N-acetylneuraminate(out) + H(+)(out)</text>
        <dbReference type="Rhea" id="RHEA:28987"/>
        <dbReference type="ChEBI" id="CHEBI:15378"/>
        <dbReference type="ChEBI" id="CHEBI:35418"/>
    </reaction>
    <physiologicalReaction direction="right-to-left" evidence="17">
        <dbReference type="Rhea" id="RHEA:28989"/>
    </physiologicalReaction>
</comment>
<dbReference type="GO" id="GO:0015293">
    <property type="term" value="F:symporter activity"/>
    <property type="evidence" value="ECO:0007669"/>
    <property type="project" value="UniProtKB-KW"/>
</dbReference>
<dbReference type="FunFam" id="1.20.1250.20:FF:000003">
    <property type="entry name" value="Solute carrier family 17 member 3"/>
    <property type="match status" value="1"/>
</dbReference>
<feature type="transmembrane region" description="Helical" evidence="26">
    <location>
        <begin position="136"/>
        <end position="155"/>
    </location>
</feature>
<comment type="catalytic activity">
    <reaction evidence="18">
        <text>N-acetyl-L-aspartyl-L-glutamate(out) = N-acetyl-L-aspartyl-L-glutamate(in)</text>
        <dbReference type="Rhea" id="RHEA:72599"/>
        <dbReference type="ChEBI" id="CHEBI:76931"/>
    </reaction>
    <physiologicalReaction direction="left-to-right" evidence="18">
        <dbReference type="Rhea" id="RHEA:72600"/>
    </physiologicalReaction>
</comment>
<dbReference type="PROSITE" id="PS50850">
    <property type="entry name" value="MFS"/>
    <property type="match status" value="1"/>
</dbReference>
<keyword evidence="13" id="KW-0458">Lysosome</keyword>
<dbReference type="GO" id="GO:0006820">
    <property type="term" value="P:monoatomic anion transport"/>
    <property type="evidence" value="ECO:0007669"/>
    <property type="project" value="TreeGrafter"/>
</dbReference>
<reference evidence="28" key="1">
    <citation type="submission" date="2018-11" db="EMBL/GenBank/DDBJ databases">
        <authorList>
            <person name="Alioto T."/>
            <person name="Alioto T."/>
        </authorList>
    </citation>
    <scope>NUCLEOTIDE SEQUENCE</scope>
</reference>
<evidence type="ECO:0000256" key="6">
    <source>
        <dbReference type="ARBA" id="ARBA00022475"/>
    </source>
</evidence>
<evidence type="ECO:0000256" key="14">
    <source>
        <dbReference type="ARBA" id="ARBA00023329"/>
    </source>
</evidence>
<comment type="catalytic activity">
    <reaction evidence="20">
        <text>D-glucuronate(out) + H(+)(out) = D-glucuronate(in) + H(+)(in)</text>
        <dbReference type="Rhea" id="RHEA:72591"/>
        <dbReference type="ChEBI" id="CHEBI:15378"/>
        <dbReference type="ChEBI" id="CHEBI:58720"/>
    </reaction>
    <physiologicalReaction direction="left-to-right" evidence="20">
        <dbReference type="Rhea" id="RHEA:72592"/>
    </physiologicalReaction>
</comment>
<name>A0A8B6HNE6_MYTGA</name>
<dbReference type="Pfam" id="PF07690">
    <property type="entry name" value="MFS_1"/>
    <property type="match status" value="1"/>
</dbReference>
<dbReference type="InterPro" id="IPR036259">
    <property type="entry name" value="MFS_trans_sf"/>
</dbReference>
<comment type="catalytic activity">
    <reaction evidence="15">
        <text>2 nitrate(out) + H(+)(out) = 2 nitrate(in) + H(+)(in)</text>
        <dbReference type="Rhea" id="RHEA:71539"/>
        <dbReference type="ChEBI" id="CHEBI:15378"/>
        <dbReference type="ChEBI" id="CHEBI:17632"/>
    </reaction>
    <physiologicalReaction direction="left-to-right" evidence="15">
        <dbReference type="Rhea" id="RHEA:71540"/>
    </physiologicalReaction>
</comment>
<dbReference type="GO" id="GO:0030672">
    <property type="term" value="C:synaptic vesicle membrane"/>
    <property type="evidence" value="ECO:0007669"/>
    <property type="project" value="UniProtKB-SubCell"/>
</dbReference>
<keyword evidence="29" id="KW-1185">Reference proteome</keyword>
<dbReference type="InterPro" id="IPR050382">
    <property type="entry name" value="MFS_Na/Anion_cotransporter"/>
</dbReference>
<dbReference type="FunFam" id="1.20.1250.20:FF:000067">
    <property type="entry name" value="sialin isoform X2"/>
    <property type="match status" value="1"/>
</dbReference>
<dbReference type="AlphaFoldDB" id="A0A8B6HNE6"/>
<evidence type="ECO:0000256" key="17">
    <source>
        <dbReference type="ARBA" id="ARBA00050625"/>
    </source>
</evidence>
<feature type="domain" description="Major facilitator superfamily (MFS) profile" evidence="27">
    <location>
        <begin position="28"/>
        <end position="489"/>
    </location>
</feature>
<evidence type="ECO:0000256" key="15">
    <source>
        <dbReference type="ARBA" id="ARBA00050101"/>
    </source>
</evidence>
<evidence type="ECO:0000256" key="26">
    <source>
        <dbReference type="SAM" id="Phobius"/>
    </source>
</evidence>
<evidence type="ECO:0000256" key="12">
    <source>
        <dbReference type="ARBA" id="ARBA00023180"/>
    </source>
</evidence>
<evidence type="ECO:0000259" key="27">
    <source>
        <dbReference type="PROSITE" id="PS50850"/>
    </source>
</evidence>